<evidence type="ECO:0000256" key="8">
    <source>
        <dbReference type="ARBA" id="ARBA00023136"/>
    </source>
</evidence>
<dbReference type="Proteomes" id="UP001555342">
    <property type="component" value="Unassembled WGS sequence"/>
</dbReference>
<comment type="subcellular location">
    <subcellularLocation>
        <location evidence="1">Cell inner membrane</location>
        <topology evidence="1">Single-pass membrane protein</topology>
    </subcellularLocation>
</comment>
<evidence type="ECO:0000256" key="6">
    <source>
        <dbReference type="ARBA" id="ARBA00022692"/>
    </source>
</evidence>
<dbReference type="Pfam" id="PF07963">
    <property type="entry name" value="N_methyl"/>
    <property type="match status" value="1"/>
</dbReference>
<keyword evidence="7" id="KW-1133">Transmembrane helix</keyword>
<dbReference type="NCBIfam" id="TIGR01708">
    <property type="entry name" value="typeII_sec_gspH"/>
    <property type="match status" value="1"/>
</dbReference>
<gene>
    <name evidence="12" type="primary">gspH</name>
    <name evidence="12" type="ORF">AB1E22_07685</name>
</gene>
<keyword evidence="13" id="KW-1185">Reference proteome</keyword>
<dbReference type="PRINTS" id="PR00885">
    <property type="entry name" value="BCTERIALGSPH"/>
</dbReference>
<accession>A0ABV3NSX0</accession>
<dbReference type="InterPro" id="IPR022346">
    <property type="entry name" value="T2SS_GspH"/>
</dbReference>
<evidence type="ECO:0000256" key="4">
    <source>
        <dbReference type="ARBA" id="ARBA00022481"/>
    </source>
</evidence>
<dbReference type="Gene3D" id="3.55.40.10">
    <property type="entry name" value="minor pseudopilin epsh domain"/>
    <property type="match status" value="1"/>
</dbReference>
<dbReference type="InterPro" id="IPR002416">
    <property type="entry name" value="T2SS_protein-GspH"/>
</dbReference>
<evidence type="ECO:0000256" key="1">
    <source>
        <dbReference type="ARBA" id="ARBA00004377"/>
    </source>
</evidence>
<sequence>MKAVKGFTLLEVMLVLVILAATASLVMMSSGFSQGEQRSAANTAERFNTQLEYAWDWTTYQGKPVGILMTEQGWQVLTMETNGKGKIHWEPLANARKQILNGEWHDSWLVTLQPQGVAGNSSPQIILLPDGEITPFTLKIVEREERTPLVTIQSSGVLPLAISNGEAP</sequence>
<dbReference type="Pfam" id="PF12019">
    <property type="entry name" value="GspH"/>
    <property type="match status" value="1"/>
</dbReference>
<feature type="domain" description="General secretion pathway GspH" evidence="11">
    <location>
        <begin position="43"/>
        <end position="156"/>
    </location>
</feature>
<evidence type="ECO:0000313" key="12">
    <source>
        <dbReference type="EMBL" id="MEW7312590.1"/>
    </source>
</evidence>
<dbReference type="RefSeq" id="WP_367594792.1">
    <property type="nucleotide sequence ID" value="NZ_JBFMVT010000002.1"/>
</dbReference>
<evidence type="ECO:0000256" key="3">
    <source>
        <dbReference type="ARBA" id="ARBA00022475"/>
    </source>
</evidence>
<organism evidence="12 13">
    <name type="scientific">Buttiauxella gaviniae</name>
    <dbReference type="NCBI Taxonomy" id="82990"/>
    <lineage>
        <taxon>Bacteria</taxon>
        <taxon>Pseudomonadati</taxon>
        <taxon>Pseudomonadota</taxon>
        <taxon>Gammaproteobacteria</taxon>
        <taxon>Enterobacterales</taxon>
        <taxon>Enterobacteriaceae</taxon>
        <taxon>Buttiauxella</taxon>
    </lineage>
</organism>
<evidence type="ECO:0000259" key="11">
    <source>
        <dbReference type="Pfam" id="PF12019"/>
    </source>
</evidence>
<dbReference type="InterPro" id="IPR049875">
    <property type="entry name" value="TypeII_GspH"/>
</dbReference>
<name>A0ABV3NSX0_9ENTR</name>
<dbReference type="NCBIfam" id="TIGR02532">
    <property type="entry name" value="IV_pilin_GFxxxE"/>
    <property type="match status" value="1"/>
</dbReference>
<comment type="similarity">
    <text evidence="9">Belongs to the GSP H family.</text>
</comment>
<keyword evidence="3" id="KW-1003">Cell membrane</keyword>
<evidence type="ECO:0000256" key="10">
    <source>
        <dbReference type="ARBA" id="ARBA00030775"/>
    </source>
</evidence>
<keyword evidence="5" id="KW-0997">Cell inner membrane</keyword>
<keyword evidence="8" id="KW-0472">Membrane</keyword>
<dbReference type="InterPro" id="IPR045584">
    <property type="entry name" value="Pilin-like"/>
</dbReference>
<dbReference type="PROSITE" id="PS00409">
    <property type="entry name" value="PROKAR_NTER_METHYL"/>
    <property type="match status" value="1"/>
</dbReference>
<reference evidence="12 13" key="1">
    <citation type="submission" date="2024-07" db="EMBL/GenBank/DDBJ databases">
        <authorList>
            <person name="Wang L."/>
        </authorList>
    </citation>
    <scope>NUCLEOTIDE SEQUENCE [LARGE SCALE GENOMIC DNA]</scope>
    <source>
        <strain evidence="12 13">WL359</strain>
    </source>
</reference>
<keyword evidence="4" id="KW-0488">Methylation</keyword>
<dbReference type="InterPro" id="IPR012902">
    <property type="entry name" value="N_methyl_site"/>
</dbReference>
<evidence type="ECO:0000256" key="5">
    <source>
        <dbReference type="ARBA" id="ARBA00022519"/>
    </source>
</evidence>
<evidence type="ECO:0000256" key="7">
    <source>
        <dbReference type="ARBA" id="ARBA00022989"/>
    </source>
</evidence>
<comment type="caution">
    <text evidence="12">The sequence shown here is derived from an EMBL/GenBank/DDBJ whole genome shotgun (WGS) entry which is preliminary data.</text>
</comment>
<evidence type="ECO:0000256" key="9">
    <source>
        <dbReference type="ARBA" id="ARBA00025772"/>
    </source>
</evidence>
<dbReference type="SUPFAM" id="SSF54523">
    <property type="entry name" value="Pili subunits"/>
    <property type="match status" value="1"/>
</dbReference>
<keyword evidence="6" id="KW-0812">Transmembrane</keyword>
<evidence type="ECO:0000256" key="2">
    <source>
        <dbReference type="ARBA" id="ARBA00021549"/>
    </source>
</evidence>
<protein>
    <recommendedName>
        <fullName evidence="2">Type II secretion system protein H</fullName>
    </recommendedName>
    <alternativeName>
        <fullName evidence="10">General secretion pathway protein H</fullName>
    </alternativeName>
</protein>
<proteinExistence type="inferred from homology"/>
<dbReference type="EMBL" id="JBFMVT010000002">
    <property type="protein sequence ID" value="MEW7312590.1"/>
    <property type="molecule type" value="Genomic_DNA"/>
</dbReference>
<evidence type="ECO:0000313" key="13">
    <source>
        <dbReference type="Proteomes" id="UP001555342"/>
    </source>
</evidence>